<dbReference type="GO" id="GO:0019632">
    <property type="term" value="P:shikimate metabolic process"/>
    <property type="evidence" value="ECO:0007669"/>
    <property type="project" value="TreeGrafter"/>
</dbReference>
<accession>A0AAD1FRK4</accession>
<dbReference type="GO" id="GO:0009073">
    <property type="term" value="P:aromatic amino acid family biosynthetic process"/>
    <property type="evidence" value="ECO:0007669"/>
    <property type="project" value="UniProtKB-KW"/>
</dbReference>
<dbReference type="SUPFAM" id="SSF51735">
    <property type="entry name" value="NAD(P)-binding Rossmann-fold domains"/>
    <property type="match status" value="1"/>
</dbReference>
<dbReference type="PANTHER" id="PTHR21089">
    <property type="entry name" value="SHIKIMATE DEHYDROGENASE"/>
    <property type="match status" value="1"/>
</dbReference>
<dbReference type="PANTHER" id="PTHR21089:SF1">
    <property type="entry name" value="BIFUNCTIONAL 3-DEHYDROQUINATE DEHYDRATASE_SHIKIMATE DEHYDROGENASE, CHLOROPLASTIC"/>
    <property type="match status" value="1"/>
</dbReference>
<evidence type="ECO:0000313" key="6">
    <source>
        <dbReference type="Proteomes" id="UP000262607"/>
    </source>
</evidence>
<dbReference type="GO" id="GO:0009423">
    <property type="term" value="P:chorismate biosynthetic process"/>
    <property type="evidence" value="ECO:0007669"/>
    <property type="project" value="TreeGrafter"/>
</dbReference>
<dbReference type="GeneID" id="66556600"/>
<dbReference type="GO" id="GO:0050661">
    <property type="term" value="F:NADP binding"/>
    <property type="evidence" value="ECO:0007669"/>
    <property type="project" value="TreeGrafter"/>
</dbReference>
<evidence type="ECO:0000313" key="5">
    <source>
        <dbReference type="EMBL" id="BBA17952.1"/>
    </source>
</evidence>
<dbReference type="InterPro" id="IPR036291">
    <property type="entry name" value="NAD(P)-bd_dom_sf"/>
</dbReference>
<feature type="domain" description="Shikimate dehydrogenase substrate binding N-terminal" evidence="4">
    <location>
        <begin position="17"/>
        <end position="98"/>
    </location>
</feature>
<evidence type="ECO:0000259" key="4">
    <source>
        <dbReference type="Pfam" id="PF08501"/>
    </source>
</evidence>
<dbReference type="RefSeq" id="WP_110548579.1">
    <property type="nucleotide sequence ID" value="NZ_AP014610.1"/>
</dbReference>
<name>A0AAD1FRK4_9FLAO</name>
<dbReference type="EC" id="1.1.1.25" evidence="5"/>
<keyword evidence="2 5" id="KW-0560">Oxidoreductase</keyword>
<keyword evidence="3" id="KW-0057">Aromatic amino acid biosynthesis</keyword>
<dbReference type="EMBL" id="AP014610">
    <property type="protein sequence ID" value="BBA17952.1"/>
    <property type="molecule type" value="Genomic_DNA"/>
</dbReference>
<protein>
    <submittedName>
        <fullName evidence="5">Shikimate dehydrogenase</fullName>
        <ecNumber evidence="5">1.1.1.25</ecNumber>
    </submittedName>
</protein>
<dbReference type="CDD" id="cd01065">
    <property type="entry name" value="NAD_bind_Shikimate_DH"/>
    <property type="match status" value="1"/>
</dbReference>
<dbReference type="GO" id="GO:0005829">
    <property type="term" value="C:cytosol"/>
    <property type="evidence" value="ECO:0007669"/>
    <property type="project" value="TreeGrafter"/>
</dbReference>
<organism evidence="5 6">
    <name type="scientific">Blattabacterium punctulatus CPU2</name>
    <dbReference type="NCBI Taxonomy" id="1457032"/>
    <lineage>
        <taxon>Bacteria</taxon>
        <taxon>Pseudomonadati</taxon>
        <taxon>Bacteroidota</taxon>
        <taxon>Flavobacteriia</taxon>
        <taxon>Flavobacteriales</taxon>
        <taxon>Blattabacteriaceae</taxon>
        <taxon>Blattabacterium</taxon>
    </lineage>
</organism>
<dbReference type="Gene3D" id="3.40.50.720">
    <property type="entry name" value="NAD(P)-binding Rossmann-like Domain"/>
    <property type="match status" value="1"/>
</dbReference>
<dbReference type="AlphaFoldDB" id="A0AAD1FRK4"/>
<evidence type="ECO:0000256" key="2">
    <source>
        <dbReference type="ARBA" id="ARBA00023002"/>
    </source>
</evidence>
<comment type="pathway">
    <text evidence="1">Metabolic intermediate biosynthesis; chorismate biosynthesis; chorismate from D-erythrose 4-phosphate and phosphoenolpyruvate: step 4/7.</text>
</comment>
<gene>
    <name evidence="5" type="primary">aroE</name>
    <name evidence="5" type="ORF">CPU2_468</name>
</gene>
<reference evidence="5 6" key="1">
    <citation type="submission" date="2014-06" db="EMBL/GenBank/DDBJ databases">
        <title>Genome sequence of the intracellular symbiont Blattabacterium cuenoti, strain CPU2 from the wood feeding cockroach Cryptocercus punctulatus.</title>
        <authorList>
            <person name="Kinjo Y."/>
            <person name="Ohkuma M."/>
            <person name="Tokuda G."/>
        </authorList>
    </citation>
    <scope>NUCLEOTIDE SEQUENCE [LARGE SCALE GENOMIC DNA]</scope>
    <source>
        <strain evidence="5 6">CPU2</strain>
    </source>
</reference>
<evidence type="ECO:0000256" key="3">
    <source>
        <dbReference type="ARBA" id="ARBA00023141"/>
    </source>
</evidence>
<dbReference type="Pfam" id="PF08501">
    <property type="entry name" value="Shikimate_dh_N"/>
    <property type="match status" value="1"/>
</dbReference>
<dbReference type="GO" id="GO:0004764">
    <property type="term" value="F:shikimate 3-dehydrogenase (NADP+) activity"/>
    <property type="evidence" value="ECO:0007669"/>
    <property type="project" value="UniProtKB-EC"/>
</dbReference>
<dbReference type="InterPro" id="IPR022893">
    <property type="entry name" value="Shikimate_DH_fam"/>
</dbReference>
<dbReference type="SUPFAM" id="SSF53223">
    <property type="entry name" value="Aminoacid dehydrogenase-like, N-terminal domain"/>
    <property type="match status" value="1"/>
</dbReference>
<evidence type="ECO:0000256" key="1">
    <source>
        <dbReference type="ARBA" id="ARBA00004871"/>
    </source>
</evidence>
<dbReference type="InterPro" id="IPR013708">
    <property type="entry name" value="Shikimate_DH-bd_N"/>
</dbReference>
<keyword evidence="3" id="KW-0028">Amino-acid biosynthesis</keyword>
<dbReference type="Gene3D" id="3.40.50.10860">
    <property type="entry name" value="Leucine Dehydrogenase, chain A, domain 1"/>
    <property type="match status" value="1"/>
</dbReference>
<proteinExistence type="predicted"/>
<dbReference type="InterPro" id="IPR046346">
    <property type="entry name" value="Aminoacid_DH-like_N_sf"/>
</dbReference>
<sequence length="257" mass="30057">MIKDSFYKKNYKYIFGLIGKKISYSFSKKFFLKKFQKESIIQTTYEIFDIPKIEEVLSIFNNPYLKGCNITIPYKQSIISFITELMPEAKTIGSVNVIKIDEKKNRIGYNTDILGFELSFKKDMNKFSYKNPKALILGTGGVSNSISFILNKLGIDYQYVSRKKDKNFLVYEEINQDLLENYQIIINCTPLGTYPKINLCPSLPYEWISSNHYLYDLVYNPPKTLFLKKGEEKGAMIRNGLEMFRIQAEESWKIWNS</sequence>
<dbReference type="Proteomes" id="UP000262607">
    <property type="component" value="Chromosome"/>
</dbReference>